<dbReference type="PANTHER" id="PTHR34413:SF2">
    <property type="entry name" value="PROPHAGE TAIL FIBER ASSEMBLY PROTEIN HOMOLOG TFAE-RELATED"/>
    <property type="match status" value="1"/>
</dbReference>
<evidence type="ECO:0000313" key="2">
    <source>
        <dbReference type="Proteomes" id="UP000028653"/>
    </source>
</evidence>
<sequence length="191" mass="21211">MTFIMTSKNRTITVYNLRADTREFIGQGDALIPAFTGLPAHCTTVKPPEAVAGFIPVFDSETQGWQLTEDHRGEVVYSTTTGRQQYITEPGAYPPETTPVAPDTAWQRWDGSQWVADAQAEHAAQVSDAQGMKNGQMKQAGDVIATLQDAVDFEMATEEETASLMAWKKYRVLLSRVEPEMAPDIEWPEMP</sequence>
<dbReference type="eggNOG" id="COG2110">
    <property type="taxonomic scope" value="Bacteria"/>
</dbReference>
<dbReference type="AlphaFoldDB" id="A0A085GA01"/>
<protein>
    <submittedName>
        <fullName evidence="1">Phage tail fiber assembly protein</fullName>
    </submittedName>
</protein>
<dbReference type="InterPro" id="IPR003458">
    <property type="entry name" value="Phage_T4_Gp38_tail_assem"/>
</dbReference>
<dbReference type="EMBL" id="JMPI01000036">
    <property type="protein sequence ID" value="KFC80546.1"/>
    <property type="molecule type" value="Genomic_DNA"/>
</dbReference>
<dbReference type="STRING" id="1006004.GBAG_2657"/>
<dbReference type="OrthoDB" id="8596093at2"/>
<dbReference type="InterPro" id="IPR051220">
    <property type="entry name" value="TFA_Chaperone"/>
</dbReference>
<proteinExistence type="predicted"/>
<dbReference type="RefSeq" id="WP_034496716.1">
    <property type="nucleotide sequence ID" value="NZ_JMPI01000036.1"/>
</dbReference>
<dbReference type="PANTHER" id="PTHR34413">
    <property type="entry name" value="PROPHAGE TAIL FIBER ASSEMBLY PROTEIN HOMOLOG TFAE-RELATED-RELATED"/>
    <property type="match status" value="1"/>
</dbReference>
<dbReference type="Pfam" id="PF02413">
    <property type="entry name" value="Caudo_TAP"/>
    <property type="match status" value="1"/>
</dbReference>
<reference evidence="1 2" key="1">
    <citation type="submission" date="2014-05" db="EMBL/GenBank/DDBJ databases">
        <title>ATOL: Assembling a taxonomically balanced genome-scale reconstruction of the evolutionary history of the Enterobacteriaceae.</title>
        <authorList>
            <person name="Plunkett G.III."/>
            <person name="Neeno-Eckwall E.C."/>
            <person name="Glasner J.D."/>
            <person name="Perna N.T."/>
        </authorList>
    </citation>
    <scope>NUCLEOTIDE SEQUENCE [LARGE SCALE GENOMIC DNA]</scope>
    <source>
        <strain evidence="1 2">ATCC 33320</strain>
    </source>
</reference>
<dbReference type="Proteomes" id="UP000028653">
    <property type="component" value="Unassembled WGS sequence"/>
</dbReference>
<name>A0A085GA01_9ENTR</name>
<gene>
    <name evidence="1" type="primary">tfa</name>
    <name evidence="1" type="ORF">GBAG_2657</name>
</gene>
<organism evidence="1 2">
    <name type="scientific">Buttiauxella agrestis ATCC 33320</name>
    <dbReference type="NCBI Taxonomy" id="1006004"/>
    <lineage>
        <taxon>Bacteria</taxon>
        <taxon>Pseudomonadati</taxon>
        <taxon>Pseudomonadota</taxon>
        <taxon>Gammaproteobacteria</taxon>
        <taxon>Enterobacterales</taxon>
        <taxon>Enterobacteriaceae</taxon>
        <taxon>Buttiauxella</taxon>
    </lineage>
</organism>
<keyword evidence="2" id="KW-1185">Reference proteome</keyword>
<accession>A0A085GA01</accession>
<comment type="caution">
    <text evidence="1">The sequence shown here is derived from an EMBL/GenBank/DDBJ whole genome shotgun (WGS) entry which is preliminary data.</text>
</comment>
<evidence type="ECO:0000313" key="1">
    <source>
        <dbReference type="EMBL" id="KFC80546.1"/>
    </source>
</evidence>